<dbReference type="OrthoDB" id="5835829at2759"/>
<reference evidence="5" key="1">
    <citation type="submission" date="2025-08" db="UniProtKB">
        <authorList>
            <consortium name="RefSeq"/>
        </authorList>
    </citation>
    <scope>IDENTIFICATION</scope>
    <source>
        <tissue evidence="5">Leaf</tissue>
    </source>
</reference>
<dbReference type="GO" id="GO:0080044">
    <property type="term" value="F:quercetin 7-O-glucosyltransferase activity"/>
    <property type="evidence" value="ECO:0007669"/>
    <property type="project" value="TreeGrafter"/>
</dbReference>
<evidence type="ECO:0000313" key="5">
    <source>
        <dbReference type="RefSeq" id="XP_021286886.1"/>
    </source>
</evidence>
<gene>
    <name evidence="5" type="primary">LOC110418471</name>
</gene>
<evidence type="ECO:0000256" key="1">
    <source>
        <dbReference type="ARBA" id="ARBA00009995"/>
    </source>
</evidence>
<keyword evidence="3" id="KW-0808">Transferase</keyword>
<dbReference type="RefSeq" id="XP_021286886.1">
    <property type="nucleotide sequence ID" value="XM_021431211.1"/>
</dbReference>
<dbReference type="CDD" id="cd03784">
    <property type="entry name" value="GT1_Gtf-like"/>
    <property type="match status" value="1"/>
</dbReference>
<dbReference type="FunFam" id="3.40.50.2000:FF:000061">
    <property type="entry name" value="UDP-glycosyltransferase 83A1"/>
    <property type="match status" value="1"/>
</dbReference>
<dbReference type="AlphaFoldDB" id="A0A6J1AJ74"/>
<comment type="similarity">
    <text evidence="1">Belongs to the UDP-glycosyltransferase family.</text>
</comment>
<dbReference type="PANTHER" id="PTHR11926:SF1412">
    <property type="entry name" value="UDP-GLYCOSYLTRANSFERASE 83A1-LIKE"/>
    <property type="match status" value="1"/>
</dbReference>
<evidence type="ECO:0000313" key="4">
    <source>
        <dbReference type="Proteomes" id="UP000504621"/>
    </source>
</evidence>
<dbReference type="PANTHER" id="PTHR11926">
    <property type="entry name" value="GLUCOSYL/GLUCURONOSYL TRANSFERASES"/>
    <property type="match status" value="1"/>
</dbReference>
<keyword evidence="4" id="KW-1185">Reference proteome</keyword>
<organism evidence="4 5">
    <name type="scientific">Herrania umbratica</name>
    <dbReference type="NCBI Taxonomy" id="108875"/>
    <lineage>
        <taxon>Eukaryota</taxon>
        <taxon>Viridiplantae</taxon>
        <taxon>Streptophyta</taxon>
        <taxon>Embryophyta</taxon>
        <taxon>Tracheophyta</taxon>
        <taxon>Spermatophyta</taxon>
        <taxon>Magnoliopsida</taxon>
        <taxon>eudicotyledons</taxon>
        <taxon>Gunneridae</taxon>
        <taxon>Pentapetalae</taxon>
        <taxon>rosids</taxon>
        <taxon>malvids</taxon>
        <taxon>Malvales</taxon>
        <taxon>Malvaceae</taxon>
        <taxon>Byttnerioideae</taxon>
        <taxon>Herrania</taxon>
    </lineage>
</organism>
<dbReference type="FunFam" id="3.40.50.2000:FF:000108">
    <property type="entry name" value="UDP-glycosyltransferase 83A1"/>
    <property type="match status" value="1"/>
</dbReference>
<proteinExistence type="inferred from homology"/>
<protein>
    <submittedName>
        <fullName evidence="5">UDP-glycosyltransferase 83A1-like</fullName>
    </submittedName>
</protein>
<accession>A0A6J1AJ74</accession>
<sequence length="455" mass="50369">MARQPHVMVIPHAAQGHVAPLMKLSLQIAAHGVKVTFVNTEFIHEKVMASLPAKAEQQSPISLVSIPDGLEPEDDRQDFVKLTESMLRVMPGHLRNLIENINRSNVAEEITWVLADMAAGWALEVAKKMRIKRAAVLLSSPASMALALYVPQLIEAGIIDTDGTLIKDEPITLSEDIPAWSSSELSWSCCDPVMQKLLFAYVSTALRTCKFSDQILCNTFYELDSSAMKLIPKIIPIGPFTACNNFEAFSGNFWPEDSTCLNWLDKQTPGSVIYVALGSTTILSPQQVDELALGLELTGLPFLWVVRSNLTDGSTVKFPEGFINRVAGRGKLVEWAPQEKVLAHHSIACFLSHCGWNSTLEGLSTGIPFLCWPYFADQFHNRSYICDVWKIGLALAKDENGVITRNEMSTKIKILLSSDGIKANALHLKEVARKSVSERGSSFKNFKSFIEQIQH</sequence>
<dbReference type="InterPro" id="IPR002213">
    <property type="entry name" value="UDP_glucos_trans"/>
</dbReference>
<dbReference type="GeneID" id="110418471"/>
<evidence type="ECO:0000256" key="2">
    <source>
        <dbReference type="ARBA" id="ARBA00022676"/>
    </source>
</evidence>
<dbReference type="SUPFAM" id="SSF53756">
    <property type="entry name" value="UDP-Glycosyltransferase/glycogen phosphorylase"/>
    <property type="match status" value="1"/>
</dbReference>
<name>A0A6J1AJ74_9ROSI</name>
<dbReference type="Gene3D" id="3.40.50.2000">
    <property type="entry name" value="Glycogen Phosphorylase B"/>
    <property type="match status" value="2"/>
</dbReference>
<dbReference type="Pfam" id="PF00201">
    <property type="entry name" value="UDPGT"/>
    <property type="match status" value="1"/>
</dbReference>
<evidence type="ECO:0000256" key="3">
    <source>
        <dbReference type="ARBA" id="ARBA00022679"/>
    </source>
</evidence>
<dbReference type="GO" id="GO:0080043">
    <property type="term" value="F:quercetin 3-O-glucosyltransferase activity"/>
    <property type="evidence" value="ECO:0007669"/>
    <property type="project" value="TreeGrafter"/>
</dbReference>
<dbReference type="Proteomes" id="UP000504621">
    <property type="component" value="Unplaced"/>
</dbReference>
<keyword evidence="2" id="KW-0328">Glycosyltransferase</keyword>